<dbReference type="Gene3D" id="3.40.50.720">
    <property type="entry name" value="NAD(P)-binding Rossmann-like Domain"/>
    <property type="match status" value="1"/>
</dbReference>
<sequence length="267" mass="27624">MKTAPQFSCDPREFAGKRVLVTGGTKGAGEAIVRRFIAAGARVATAARSTLPEGLSPDLFIQADIGSPDGTEKLSTALLEAYGGIDIIVHNVGGSSTPGGGFAAITDELWSQELNLNLLAAVRLDRALLPTMIRQGAGVVVHISSIQRTLPLHESTTAYAAAKAALSAYSKALSKELGPQGVRVNSIAPGWINTTAAQKLVKRMAEHAGTDEETARQGIVDSLGGIPIGRAAWPEEVAELAAFLASDRAASIHGAELVIDGGTIPTL</sequence>
<reference evidence="3" key="1">
    <citation type="submission" date="2021-01" db="EMBL/GenBank/DDBJ databases">
        <title>Modified the classification status of verrucomicrobia.</title>
        <authorList>
            <person name="Feng X."/>
        </authorList>
    </citation>
    <scope>NUCLEOTIDE SEQUENCE</scope>
    <source>
        <strain evidence="3">JCM 18052</strain>
    </source>
</reference>
<dbReference type="PANTHER" id="PTHR42760">
    <property type="entry name" value="SHORT-CHAIN DEHYDROGENASES/REDUCTASES FAMILY MEMBER"/>
    <property type="match status" value="1"/>
</dbReference>
<dbReference type="InterPro" id="IPR002347">
    <property type="entry name" value="SDR_fam"/>
</dbReference>
<evidence type="ECO:0000313" key="4">
    <source>
        <dbReference type="Proteomes" id="UP000600139"/>
    </source>
</evidence>
<evidence type="ECO:0000313" key="3">
    <source>
        <dbReference type="EMBL" id="MBK1817739.1"/>
    </source>
</evidence>
<dbReference type="Pfam" id="PF13561">
    <property type="entry name" value="adh_short_C2"/>
    <property type="match status" value="1"/>
</dbReference>
<keyword evidence="4" id="KW-1185">Reference proteome</keyword>
<organism evidence="3 4">
    <name type="scientific">Luteolibacter yonseiensis</name>
    <dbReference type="NCBI Taxonomy" id="1144680"/>
    <lineage>
        <taxon>Bacteria</taxon>
        <taxon>Pseudomonadati</taxon>
        <taxon>Verrucomicrobiota</taxon>
        <taxon>Verrucomicrobiia</taxon>
        <taxon>Verrucomicrobiales</taxon>
        <taxon>Verrucomicrobiaceae</taxon>
        <taxon>Luteolibacter</taxon>
    </lineage>
</organism>
<dbReference type="AlphaFoldDB" id="A0A934R699"/>
<evidence type="ECO:0000256" key="2">
    <source>
        <dbReference type="ARBA" id="ARBA00023002"/>
    </source>
</evidence>
<keyword evidence="2" id="KW-0560">Oxidoreductase</keyword>
<dbReference type="SUPFAM" id="SSF51735">
    <property type="entry name" value="NAD(P)-binding Rossmann-fold domains"/>
    <property type="match status" value="1"/>
</dbReference>
<evidence type="ECO:0000256" key="1">
    <source>
        <dbReference type="ARBA" id="ARBA00006484"/>
    </source>
</evidence>
<gene>
    <name evidence="3" type="ORF">JIN84_19120</name>
</gene>
<dbReference type="PRINTS" id="PR00081">
    <property type="entry name" value="GDHRDH"/>
</dbReference>
<dbReference type="InterPro" id="IPR036291">
    <property type="entry name" value="NAD(P)-bd_dom_sf"/>
</dbReference>
<comment type="similarity">
    <text evidence="1">Belongs to the short-chain dehydrogenases/reductases (SDR) family.</text>
</comment>
<name>A0A934R699_9BACT</name>
<dbReference type="PANTHER" id="PTHR42760:SF133">
    <property type="entry name" value="3-OXOACYL-[ACYL-CARRIER-PROTEIN] REDUCTASE"/>
    <property type="match status" value="1"/>
</dbReference>
<dbReference type="EMBL" id="JAENIK010000012">
    <property type="protein sequence ID" value="MBK1817739.1"/>
    <property type="molecule type" value="Genomic_DNA"/>
</dbReference>
<proteinExistence type="inferred from homology"/>
<dbReference type="RefSeq" id="WP_200352670.1">
    <property type="nucleotide sequence ID" value="NZ_BAABHZ010000001.1"/>
</dbReference>
<dbReference type="PRINTS" id="PR00080">
    <property type="entry name" value="SDRFAMILY"/>
</dbReference>
<dbReference type="GO" id="GO:0016616">
    <property type="term" value="F:oxidoreductase activity, acting on the CH-OH group of donors, NAD or NADP as acceptor"/>
    <property type="evidence" value="ECO:0007669"/>
    <property type="project" value="TreeGrafter"/>
</dbReference>
<protein>
    <submittedName>
        <fullName evidence="3">SDR family oxidoreductase</fullName>
    </submittedName>
</protein>
<dbReference type="NCBIfam" id="NF005095">
    <property type="entry name" value="PRK06523.1"/>
    <property type="match status" value="1"/>
</dbReference>
<comment type="caution">
    <text evidence="3">The sequence shown here is derived from an EMBL/GenBank/DDBJ whole genome shotgun (WGS) entry which is preliminary data.</text>
</comment>
<dbReference type="Proteomes" id="UP000600139">
    <property type="component" value="Unassembled WGS sequence"/>
</dbReference>
<dbReference type="PROSITE" id="PS00061">
    <property type="entry name" value="ADH_SHORT"/>
    <property type="match status" value="1"/>
</dbReference>
<dbReference type="FunFam" id="3.40.50.720:FF:000084">
    <property type="entry name" value="Short-chain dehydrogenase reductase"/>
    <property type="match status" value="1"/>
</dbReference>
<dbReference type="InterPro" id="IPR020904">
    <property type="entry name" value="Sc_DH/Rdtase_CS"/>
</dbReference>
<accession>A0A934R699</accession>